<feature type="compositionally biased region" description="Basic and acidic residues" evidence="1">
    <location>
        <begin position="1242"/>
        <end position="1255"/>
    </location>
</feature>
<feature type="region of interest" description="Disordered" evidence="1">
    <location>
        <begin position="25"/>
        <end position="105"/>
    </location>
</feature>
<feature type="region of interest" description="Disordered" evidence="1">
    <location>
        <begin position="1217"/>
        <end position="1259"/>
    </location>
</feature>
<feature type="region of interest" description="Disordered" evidence="1">
    <location>
        <begin position="138"/>
        <end position="172"/>
    </location>
</feature>
<gene>
    <name evidence="2" type="ORF">DBRI1063_LOCUS19214</name>
</gene>
<evidence type="ECO:0000256" key="1">
    <source>
        <dbReference type="SAM" id="MobiDB-lite"/>
    </source>
</evidence>
<feature type="compositionally biased region" description="Low complexity" evidence="1">
    <location>
        <begin position="159"/>
        <end position="172"/>
    </location>
</feature>
<evidence type="ECO:0000313" key="2">
    <source>
        <dbReference type="EMBL" id="CAD9346131.1"/>
    </source>
</evidence>
<sequence>MDDNDDDDDDEMNVSLSDLAILAQRHSKQHGIVQKTPSSSRKVNDISAQKKKRKRNSQEEAETHPEQRPRHNKEERNQTSTENAKSETTNTIASVSKNKPKKASRQMGLHSFFSPKAAMTSSSSTSCTNVLEEDDIVETDTEQEEEEENLIDHQTHTISPSSSSSSANPQPSLLTPVEQEFAQLNAESTLLQNYKTGSTFFLDWDYIEEQASPELTALFEAMKCGDRVYRVVSRFVRKLVKVEFEQLRDDILNKLQDGGERRKKVRHILPTSLEILQKKLDQERKAMDAKSSSSSSDHTKHALNEQEEELGWLLEDSMLHQSQQDSPKPKVDWDFVKQHSLLGDSMLQSQDSPEGKVDWDFVLEHASPALQQCMIEKKKSGKEYQDITAYIRIASLNTFKQRRLDIRTFLKQGGTRPSFGGSRVDFASMNRSMTNYDDDANGIISPMRQTEMSSTTTITSFYPITPPPPLPPTQPNMSGQNLTEIEEEFTWLYEESMMKSASRVVDWSFITQHATPNFLNVIQQKQKTWKKHTTVNAYIRPSVHHIFQKKRKEIQIALASGYRRNIMENILPNHATGAHSLDRHHLTDVEEEFAWLYEESIFKSNSSSCSWTYLEKNASPKLRDFIEKKKKSWKNYRVTNAFIRSSVSLHFTRRREEIRDALIKGFRREETRHLLPNHNGTHTLTLSPSRTTSWHSTTILPPLNELEEEFTWLYEESMFFLGTARCDWGFIEKYCSPALTAMMEDRKKTWKSHRFVNALVRASVNDSFRQRRGEIRKMLVDGKRREECVRTIIPDLKKQGLLLVTPDDSSTYELSSLDKAMDDKSLSLNAIEDELALLTVESCIISQSCEIDWDFIECYASSALEKKMEQTKNSDCEYRVLFNYIRSTNTTILRLFQQRRLEIGKRIQEGERRDETKDAFPDTLPQSIDDFLKLEELEEAIDSLSVSTLDAGMGETSSSRYLRLSDKVAKKYGGGTPLTPPRSSSDLDQMNHEFNSFNHESAASPFSSKSNISASIDAPKELSTVEEELAWLMEESIVSQGKSSADWDFIEKNASEEFGIILKRKKATCNSKYRRCNTFVRMQNPLVKGAFRYRRKEIRTLLSRGYRRDATKHLLPKANLNQIDFTPNLDLYESPIETTRKVHGRGDKVYAYCPGEGVDERNKWLPGTILGHKRSNMMGGRGTIFYSVEFDEGNINTRLEECFAITEDEHKEKISQLDSDDLDDQIEPSCEKDQGEAVESGDQVRKKPRVSKDEEVSSLLSKMKKERERFAEEAMHHQRIQQSRTISMNHTERKIEEIVRQLL</sequence>
<feature type="compositionally biased region" description="Acidic residues" evidence="1">
    <location>
        <begin position="138"/>
        <end position="149"/>
    </location>
</feature>
<accession>A0A7S1ZQG9</accession>
<protein>
    <submittedName>
        <fullName evidence="2">Uncharacterized protein</fullName>
    </submittedName>
</protein>
<feature type="compositionally biased region" description="Basic and acidic residues" evidence="1">
    <location>
        <begin position="56"/>
        <end position="77"/>
    </location>
</feature>
<name>A0A7S1ZQG9_9STRA</name>
<reference evidence="2" key="1">
    <citation type="submission" date="2021-01" db="EMBL/GenBank/DDBJ databases">
        <authorList>
            <person name="Corre E."/>
            <person name="Pelletier E."/>
            <person name="Niang G."/>
            <person name="Scheremetjew M."/>
            <person name="Finn R."/>
            <person name="Kale V."/>
            <person name="Holt S."/>
            <person name="Cochrane G."/>
            <person name="Meng A."/>
            <person name="Brown T."/>
            <person name="Cohen L."/>
        </authorList>
    </citation>
    <scope>NUCLEOTIDE SEQUENCE</scope>
    <source>
        <strain evidence="2">Pop2</strain>
    </source>
</reference>
<feature type="region of interest" description="Disordered" evidence="1">
    <location>
        <begin position="1269"/>
        <end position="1288"/>
    </location>
</feature>
<dbReference type="EMBL" id="HBGN01029786">
    <property type="protein sequence ID" value="CAD9346131.1"/>
    <property type="molecule type" value="Transcribed_RNA"/>
</dbReference>
<proteinExistence type="predicted"/>
<organism evidence="2">
    <name type="scientific">Ditylum brightwellii</name>
    <dbReference type="NCBI Taxonomy" id="49249"/>
    <lineage>
        <taxon>Eukaryota</taxon>
        <taxon>Sar</taxon>
        <taxon>Stramenopiles</taxon>
        <taxon>Ochrophyta</taxon>
        <taxon>Bacillariophyta</taxon>
        <taxon>Mediophyceae</taxon>
        <taxon>Lithodesmiophycidae</taxon>
        <taxon>Lithodesmiales</taxon>
        <taxon>Lithodesmiaceae</taxon>
        <taxon>Ditylum</taxon>
    </lineage>
</organism>
<feature type="compositionally biased region" description="Polar residues" evidence="1">
    <location>
        <begin position="78"/>
        <end position="97"/>
    </location>
</feature>